<protein>
    <recommendedName>
        <fullName evidence="7">Dynamin N-terminal domain-containing protein</fullName>
    </recommendedName>
</protein>
<dbReference type="InterPro" id="IPR027417">
    <property type="entry name" value="P-loop_NTPase"/>
</dbReference>
<keyword evidence="2" id="KW-0547">Nucleotide-binding</keyword>
<keyword evidence="3" id="KW-0378">Hydrolase</keyword>
<evidence type="ECO:0000259" key="7">
    <source>
        <dbReference type="Pfam" id="PF00350"/>
    </source>
</evidence>
<sequence length="1222" mass="141106">MLKMVKMELIYIIRLKELVMLPTTIFQLNHLTEFHHFLNKQKDFAAAEKVKDLINKIYKDDFVFTFCGHYSAGKSSLINELIGKPLLPSSPIPTTAHKIKVTRGDDAVKVYFTAKPTLLFPNCTDLKLVDAELIDKDLIKEVAVNVSDIELPTNIMFVDTPGIDSIDKAHMLAAESSIHLSDVLFYVVEYNHVQSEINIEFTKQLVDSGKSFVLIINQIDKHREAEIPFQAFKDSVEQAFVSSGAVPEQIFYTSIKAMDSSKNQIDALKQYIAEKMAHKGSLMEASADQSFIKIKTDHSKVMELKLEKELAEAGEPLANVTAEKLNLLESDFHALEKKLEALQQTKVQQAELEAGFLAIIKDAYIMPYANRELAETYLNSKDKKFKLGLFSSKQKIKAEQEKRLENFHGVLAEAVQLQLLGPLTKYLETVSGKMGVNTAAFKEEYLTTPLFKLDKPALEELVNPNAQMSETYLLRYCEEVEDYIKSSVKKEANKLFSILSSEQNSHAKQEEHIILEDQRRLETLLKAKEKKEQLTKNWLKWQETLMQLIENRRENMADNYLELIDDEAVPVIQEVNPLKQVKQVQRKKETQVRSKPEQMLVNQEEMLAQLDFISDQLQDLKGFKEVWRNLQRRTETIRNKQYTICLFGAFSAGKSSFANALLGHPLLPVSPNPMTAAINRILPVDKENEHGKMVIVWKTKEDMLGELQDYLQVFHENADSLESAQLVIERIKNDSAPSSASHFRYLEAFLEGFSSHKDMLGAVSTASMEELNQYVSVETVSCFIAKIDVYFDCSLTRKGIVLVDTPGGDSINTRHSELSFEYMKAADSILYLSYYNHAFAKADRSFLLQLGRMKDSFEKDKMFFIMNAIDLAKDQEELDLVFNYLYDQLEHYGIRNPRIYPVSSLFSEKEPYKGQMDAFKGSLLQFIEDEWLPFMLKAAETDCAASIQMLEDFINSAELEHAKQKEQIDAWEREEQGLNSLLAQQKHTYLNKKIKAEIDEQVHYLKQRIFLQFNDWLKESFHPGLLKGENRKQEGEKALDDFLFQLSYEVEQELRAVNLRCENYYYAQRKELYELSLKSIRQVNKEIIVQLDDSVKLSGGITHQAPFRTLERGLFKKALSYYKNPKAFFEKGDRKYLAEEIKAVMETESFPFFEEEKSRLFAFYDDTLEKEKREMLQILQAQMQEYYSGKIELFQNEEIRQKMKEALRTIKESNVWTYADSI</sequence>
<dbReference type="SUPFAM" id="SSF52540">
    <property type="entry name" value="P-loop containing nucleoside triphosphate hydrolases"/>
    <property type="match status" value="2"/>
</dbReference>
<evidence type="ECO:0000256" key="5">
    <source>
        <dbReference type="ARBA" id="ARBA00023136"/>
    </source>
</evidence>
<keyword evidence="9" id="KW-1185">Reference proteome</keyword>
<dbReference type="InterPro" id="IPR027094">
    <property type="entry name" value="Mitofusin_fam"/>
</dbReference>
<keyword evidence="4" id="KW-0342">GTP-binding</keyword>
<dbReference type="AlphaFoldDB" id="A0A3S2UH10"/>
<dbReference type="Pfam" id="PF00350">
    <property type="entry name" value="Dynamin_N"/>
    <property type="match status" value="2"/>
</dbReference>
<organism evidence="8 9">
    <name type="scientific">Niallia taxi</name>
    <dbReference type="NCBI Taxonomy" id="2499688"/>
    <lineage>
        <taxon>Bacteria</taxon>
        <taxon>Bacillati</taxon>
        <taxon>Bacillota</taxon>
        <taxon>Bacilli</taxon>
        <taxon>Bacillales</taxon>
        <taxon>Bacillaceae</taxon>
        <taxon>Niallia</taxon>
    </lineage>
</organism>
<gene>
    <name evidence="8" type="ORF">EM808_08065</name>
</gene>
<dbReference type="PANTHER" id="PTHR10465">
    <property type="entry name" value="TRANSMEMBRANE GTPASE FZO1"/>
    <property type="match status" value="1"/>
</dbReference>
<evidence type="ECO:0000313" key="9">
    <source>
        <dbReference type="Proteomes" id="UP000288024"/>
    </source>
</evidence>
<dbReference type="GO" id="GO:0005525">
    <property type="term" value="F:GTP binding"/>
    <property type="evidence" value="ECO:0007669"/>
    <property type="project" value="UniProtKB-KW"/>
</dbReference>
<comment type="caution">
    <text evidence="8">The sequence shown here is derived from an EMBL/GenBank/DDBJ whole genome shotgun (WGS) entry which is preliminary data.</text>
</comment>
<dbReference type="CDD" id="cd09912">
    <property type="entry name" value="DLP_2"/>
    <property type="match status" value="1"/>
</dbReference>
<evidence type="ECO:0000256" key="3">
    <source>
        <dbReference type="ARBA" id="ARBA00022801"/>
    </source>
</evidence>
<dbReference type="GO" id="GO:0016020">
    <property type="term" value="C:membrane"/>
    <property type="evidence" value="ECO:0007669"/>
    <property type="project" value="UniProtKB-SubCell"/>
</dbReference>
<comment type="subcellular location">
    <subcellularLocation>
        <location evidence="1">Membrane</location>
    </subcellularLocation>
</comment>
<evidence type="ECO:0000256" key="6">
    <source>
        <dbReference type="SAM" id="Coils"/>
    </source>
</evidence>
<proteinExistence type="predicted"/>
<dbReference type="EMBL" id="RZTZ01000002">
    <property type="protein sequence ID" value="RVT65443.1"/>
    <property type="molecule type" value="Genomic_DNA"/>
</dbReference>
<dbReference type="InterPro" id="IPR045063">
    <property type="entry name" value="Dynamin_N"/>
</dbReference>
<feature type="domain" description="Dynamin N-terminal" evidence="7">
    <location>
        <begin position="66"/>
        <end position="218"/>
    </location>
</feature>
<name>A0A3S2UH10_9BACI</name>
<dbReference type="Gene3D" id="3.40.50.300">
    <property type="entry name" value="P-loop containing nucleotide triphosphate hydrolases"/>
    <property type="match status" value="2"/>
</dbReference>
<evidence type="ECO:0000256" key="2">
    <source>
        <dbReference type="ARBA" id="ARBA00022741"/>
    </source>
</evidence>
<evidence type="ECO:0000256" key="1">
    <source>
        <dbReference type="ARBA" id="ARBA00004370"/>
    </source>
</evidence>
<evidence type="ECO:0000256" key="4">
    <source>
        <dbReference type="ARBA" id="ARBA00023134"/>
    </source>
</evidence>
<feature type="coiled-coil region" evidence="6">
    <location>
        <begin position="947"/>
        <end position="974"/>
    </location>
</feature>
<dbReference type="GO" id="GO:0003924">
    <property type="term" value="F:GTPase activity"/>
    <property type="evidence" value="ECO:0007669"/>
    <property type="project" value="InterPro"/>
</dbReference>
<feature type="coiled-coil region" evidence="6">
    <location>
        <begin position="325"/>
        <end position="352"/>
    </location>
</feature>
<dbReference type="PANTHER" id="PTHR10465:SF0">
    <property type="entry name" value="SARCALUMENIN"/>
    <property type="match status" value="1"/>
</dbReference>
<reference evidence="8 9" key="1">
    <citation type="submission" date="2019-01" db="EMBL/GenBank/DDBJ databases">
        <title>Bacillus sp. M5HDSG1-1, whole genome shotgun sequence.</title>
        <authorList>
            <person name="Tuo L."/>
        </authorList>
    </citation>
    <scope>NUCLEOTIDE SEQUENCE [LARGE SCALE GENOMIC DNA]</scope>
    <source>
        <strain evidence="8 9">M5HDSG1-1</strain>
    </source>
</reference>
<evidence type="ECO:0000313" key="8">
    <source>
        <dbReference type="EMBL" id="RVT65443.1"/>
    </source>
</evidence>
<feature type="domain" description="Dynamin N-terminal" evidence="7">
    <location>
        <begin position="644"/>
        <end position="868"/>
    </location>
</feature>
<dbReference type="Proteomes" id="UP000288024">
    <property type="component" value="Unassembled WGS sequence"/>
</dbReference>
<keyword evidence="5" id="KW-0472">Membrane</keyword>
<keyword evidence="6" id="KW-0175">Coiled coil</keyword>
<accession>A0A3S2UH10</accession>